<gene>
    <name evidence="2" type="ORF">HJ536_18795</name>
</gene>
<feature type="domain" description="Bacteriophage T5 Orf172 DNA-binding" evidence="1">
    <location>
        <begin position="206"/>
        <end position="274"/>
    </location>
</feature>
<accession>A0A850QH79</accession>
<dbReference type="Proteomes" id="UP000592216">
    <property type="component" value="Unassembled WGS sequence"/>
</dbReference>
<comment type="caution">
    <text evidence="2">The sequence shown here is derived from an EMBL/GenBank/DDBJ whole genome shotgun (WGS) entry which is preliminary data.</text>
</comment>
<dbReference type="RefSeq" id="WP_177158941.1">
    <property type="nucleotide sequence ID" value="NZ_JABCJE010000014.1"/>
</dbReference>
<dbReference type="InterPro" id="IPR018306">
    <property type="entry name" value="Phage_T5_Orf172_DNA-bd"/>
</dbReference>
<organism evidence="2 3">
    <name type="scientific">Donghicola mangrovi</name>
    <dbReference type="NCBI Taxonomy" id="2729614"/>
    <lineage>
        <taxon>Bacteria</taxon>
        <taxon>Pseudomonadati</taxon>
        <taxon>Pseudomonadota</taxon>
        <taxon>Alphaproteobacteria</taxon>
        <taxon>Rhodobacterales</taxon>
        <taxon>Roseobacteraceae</taxon>
        <taxon>Donghicola</taxon>
    </lineage>
</organism>
<dbReference type="AlphaFoldDB" id="A0A850QH79"/>
<evidence type="ECO:0000313" key="2">
    <source>
        <dbReference type="EMBL" id="NVO25409.1"/>
    </source>
</evidence>
<dbReference type="EMBL" id="JABCJE010000014">
    <property type="protein sequence ID" value="NVO25409.1"/>
    <property type="molecule type" value="Genomic_DNA"/>
</dbReference>
<name>A0A850QH79_9RHOB</name>
<reference evidence="2 3" key="1">
    <citation type="submission" date="2020-04" db="EMBL/GenBank/DDBJ databases">
        <title>Donghicola sp., a member of the Rhodobacteraceae family isolated from mangrove forest in Thailand.</title>
        <authorList>
            <person name="Charoenyingcharoen P."/>
            <person name="Yukphan P."/>
        </authorList>
    </citation>
    <scope>NUCLEOTIDE SEQUENCE [LARGE SCALE GENOMIC DNA]</scope>
    <source>
        <strain evidence="2 3">B5-SW-15</strain>
    </source>
</reference>
<sequence length="316" mass="35986">MPLVHYSRRSRRAPAHVAHILIDHRLAKPSWHCLASQHGYRYFGRDPKIRAQVYLRCLSCDGVMAVHTHVLRTARPECTSCYLRAMAREATAAGLEFLRPCPHDSHRGIYRASCGHEVSRQRVFVQKIGAGKVALRCETCLENRNAAEARKHGWILLGAPSNGDPNYRRYLHHGCSHQQDITVGNMLSGRFACHSCSEGWLSDTSYIYLDYFELPDGAGEFVKVGMSRRPEARLRHQFDLADGVHAEVLEKIRFDTGAKALRAEKQIHKTLRDAHPEWVVSAEELDWIGVTSEIYRIEALPRIRKLFADLRARTEA</sequence>
<protein>
    <submittedName>
        <fullName evidence="2">GIY-YIG nuclease family protein</fullName>
    </submittedName>
</protein>
<proteinExistence type="predicted"/>
<dbReference type="Pfam" id="PF10544">
    <property type="entry name" value="T5orf172"/>
    <property type="match status" value="1"/>
</dbReference>
<evidence type="ECO:0000313" key="3">
    <source>
        <dbReference type="Proteomes" id="UP000592216"/>
    </source>
</evidence>
<evidence type="ECO:0000259" key="1">
    <source>
        <dbReference type="Pfam" id="PF10544"/>
    </source>
</evidence>